<protein>
    <submittedName>
        <fullName evidence="5">Lactation elevated 1 isoform X1</fullName>
    </submittedName>
</protein>
<comment type="caution">
    <text evidence="5">The sequence shown here is derived from an EMBL/GenBank/DDBJ whole genome shotgun (WGS) entry which is preliminary data.</text>
</comment>
<dbReference type="Gene3D" id="3.40.50.300">
    <property type="entry name" value="P-loop containing nucleotide triphosphate hydrolases"/>
    <property type="match status" value="1"/>
</dbReference>
<dbReference type="GO" id="GO:0005524">
    <property type="term" value="F:ATP binding"/>
    <property type="evidence" value="ECO:0007669"/>
    <property type="project" value="UniProtKB-KW"/>
</dbReference>
<dbReference type="NCBIfam" id="NF040713">
    <property type="entry name" value="ZapE"/>
    <property type="match status" value="1"/>
</dbReference>
<evidence type="ECO:0000256" key="4">
    <source>
        <dbReference type="SAM" id="MobiDB-lite"/>
    </source>
</evidence>
<evidence type="ECO:0000313" key="5">
    <source>
        <dbReference type="EMBL" id="PSC70423.1"/>
    </source>
</evidence>
<dbReference type="OrthoDB" id="548867at2759"/>
<feature type="region of interest" description="Disordered" evidence="4">
    <location>
        <begin position="130"/>
        <end position="149"/>
    </location>
</feature>
<dbReference type="PANTHER" id="PTHR12169:SF6">
    <property type="entry name" value="AFG1-LIKE ATPASE"/>
    <property type="match status" value="1"/>
</dbReference>
<dbReference type="SUPFAM" id="SSF52540">
    <property type="entry name" value="P-loop containing nucleoside triphosphate hydrolases"/>
    <property type="match status" value="1"/>
</dbReference>
<keyword evidence="6" id="KW-1185">Reference proteome</keyword>
<evidence type="ECO:0000256" key="1">
    <source>
        <dbReference type="ARBA" id="ARBA00010322"/>
    </source>
</evidence>
<feature type="compositionally biased region" description="Low complexity" evidence="4">
    <location>
        <begin position="134"/>
        <end position="149"/>
    </location>
</feature>
<dbReference type="GO" id="GO:0016887">
    <property type="term" value="F:ATP hydrolysis activity"/>
    <property type="evidence" value="ECO:0007669"/>
    <property type="project" value="InterPro"/>
</dbReference>
<evidence type="ECO:0000256" key="3">
    <source>
        <dbReference type="ARBA" id="ARBA00022840"/>
    </source>
</evidence>
<dbReference type="GO" id="GO:0005739">
    <property type="term" value="C:mitochondrion"/>
    <property type="evidence" value="ECO:0007669"/>
    <property type="project" value="TreeGrafter"/>
</dbReference>
<comment type="similarity">
    <text evidence="1">Belongs to the AFG1 ATPase family.</text>
</comment>
<dbReference type="PANTHER" id="PTHR12169">
    <property type="entry name" value="ATPASE N2B"/>
    <property type="match status" value="1"/>
</dbReference>
<sequence>MRPWLSSTLGAPEAEAPPAWRSAAQRAAVARVRVEAQLAERLGAPSPAPAPPKGVYLHGSVGSGKSLLLDLLSSTVADQGTVSFHRRLHFNAGMLELHSRMHAIESQRAADEALQMELYASAVLEQRRRDAQRAAKQQGEQGGAAAAEQGDAAGWQEVLRLDPLAQRSKRSKMARMAFRRIMRDMLSRTAAEHTEALATTNAPILRHAARAMIRDVDTMALLRGTAASSTTTSGSGSSGADVAAGGQAGVECAGTGEAAVEHGSGGRISALLCFDELQISDVFSAAALKGLLEALHAEGCVVVATSNRAPSELDRHGLNEVMFDHFISSLHAACDVVPLNAEEDYRRLLAAAAPPLRPLPSSGASAGDGSAAAAAAAAAPLHPHASYFYPLGGPAEAALEAQWAALAAPSAAAAASSSGSAELQVMFGRQLRVERAAGGAAWCSFEELCARPLGAADYMALARSFHTIFLGGIPSFSMQVRDQARRFITLIDELYNHRTRLVCSAATAPDQLFAGAGTGEEPIIDLESLQFETAVEGSRLRRNLMADGSVAPVAASATAAAAAARTLGGEEERLAFARAVSRLYEMQTPLYIGSRPRGQ</sequence>
<organism evidence="5 6">
    <name type="scientific">Micractinium conductrix</name>
    <dbReference type="NCBI Taxonomy" id="554055"/>
    <lineage>
        <taxon>Eukaryota</taxon>
        <taxon>Viridiplantae</taxon>
        <taxon>Chlorophyta</taxon>
        <taxon>core chlorophytes</taxon>
        <taxon>Trebouxiophyceae</taxon>
        <taxon>Chlorellales</taxon>
        <taxon>Chlorellaceae</taxon>
        <taxon>Chlorella clade</taxon>
        <taxon>Micractinium</taxon>
    </lineage>
</organism>
<dbReference type="InterPro" id="IPR027417">
    <property type="entry name" value="P-loop_NTPase"/>
</dbReference>
<evidence type="ECO:0000313" key="6">
    <source>
        <dbReference type="Proteomes" id="UP000239649"/>
    </source>
</evidence>
<keyword evidence="3" id="KW-0067">ATP-binding</keyword>
<keyword evidence="2" id="KW-0547">Nucleotide-binding</keyword>
<reference evidence="5 6" key="1">
    <citation type="journal article" date="2018" name="Plant J.">
        <title>Genome sequences of Chlorella sorokiniana UTEX 1602 and Micractinium conductrix SAG 241.80: implications to maltose excretion by a green alga.</title>
        <authorList>
            <person name="Arriola M.B."/>
            <person name="Velmurugan N."/>
            <person name="Zhang Y."/>
            <person name="Plunkett M.H."/>
            <person name="Hondzo H."/>
            <person name="Barney B.M."/>
        </authorList>
    </citation>
    <scope>NUCLEOTIDE SEQUENCE [LARGE SCALE GENOMIC DNA]</scope>
    <source>
        <strain evidence="5 6">SAG 241.80</strain>
    </source>
</reference>
<dbReference type="AlphaFoldDB" id="A0A2P6V8M1"/>
<dbReference type="InterPro" id="IPR005654">
    <property type="entry name" value="ATPase_AFG1-like"/>
</dbReference>
<gene>
    <name evidence="5" type="ORF">C2E20_6171</name>
</gene>
<proteinExistence type="inferred from homology"/>
<dbReference type="Pfam" id="PF03969">
    <property type="entry name" value="AFG1_ATPase"/>
    <property type="match status" value="3"/>
</dbReference>
<evidence type="ECO:0000256" key="2">
    <source>
        <dbReference type="ARBA" id="ARBA00022741"/>
    </source>
</evidence>
<name>A0A2P6V8M1_9CHLO</name>
<accession>A0A2P6V8M1</accession>
<dbReference type="Proteomes" id="UP000239649">
    <property type="component" value="Unassembled WGS sequence"/>
</dbReference>
<dbReference type="EMBL" id="LHPF02000020">
    <property type="protein sequence ID" value="PSC70423.1"/>
    <property type="molecule type" value="Genomic_DNA"/>
</dbReference>